<protein>
    <submittedName>
        <fullName evidence="1">Uncharacterized protein</fullName>
    </submittedName>
</protein>
<gene>
    <name evidence="1" type="ORF">ASTO00021_LOCUS5903</name>
</gene>
<evidence type="ECO:0000313" key="1">
    <source>
        <dbReference type="EMBL" id="CAE0435623.1"/>
    </source>
</evidence>
<sequence length="137" mass="16002">MFMRQSPKPLIEVSYLFFVRNTAARISTITCEHQNFSFRYYYLLVSTMCIAKANYSCRMVFSSNIAKSSDSILKLRLDARATCMSLKPHFRFSSEKDWITTLFHLSPAPEILKRQAQQLILSKLAFTVRSRLDFLRV</sequence>
<organism evidence="1">
    <name type="scientific">Aplanochytrium stocchinoi</name>
    <dbReference type="NCBI Taxonomy" id="215587"/>
    <lineage>
        <taxon>Eukaryota</taxon>
        <taxon>Sar</taxon>
        <taxon>Stramenopiles</taxon>
        <taxon>Bigyra</taxon>
        <taxon>Labyrinthulomycetes</taxon>
        <taxon>Thraustochytrida</taxon>
        <taxon>Thraustochytriidae</taxon>
        <taxon>Aplanochytrium</taxon>
    </lineage>
</organism>
<dbReference type="AlphaFoldDB" id="A0A7S3LM10"/>
<accession>A0A7S3LM10</accession>
<proteinExistence type="predicted"/>
<dbReference type="EMBL" id="HBIN01007994">
    <property type="protein sequence ID" value="CAE0435623.1"/>
    <property type="molecule type" value="Transcribed_RNA"/>
</dbReference>
<reference evidence="1" key="1">
    <citation type="submission" date="2021-01" db="EMBL/GenBank/DDBJ databases">
        <authorList>
            <person name="Corre E."/>
            <person name="Pelletier E."/>
            <person name="Niang G."/>
            <person name="Scheremetjew M."/>
            <person name="Finn R."/>
            <person name="Kale V."/>
            <person name="Holt S."/>
            <person name="Cochrane G."/>
            <person name="Meng A."/>
            <person name="Brown T."/>
            <person name="Cohen L."/>
        </authorList>
    </citation>
    <scope>NUCLEOTIDE SEQUENCE</scope>
    <source>
        <strain evidence="1">GSBS06</strain>
    </source>
</reference>
<name>A0A7S3LM10_9STRA</name>